<organism evidence="1 2">
    <name type="scientific">Streptomyces cheonanensis</name>
    <dbReference type="NCBI Taxonomy" id="312720"/>
    <lineage>
        <taxon>Bacteria</taxon>
        <taxon>Bacillati</taxon>
        <taxon>Actinomycetota</taxon>
        <taxon>Actinomycetes</taxon>
        <taxon>Kitasatosporales</taxon>
        <taxon>Streptomycetaceae</taxon>
        <taxon>Streptomyces</taxon>
    </lineage>
</organism>
<proteinExistence type="predicted"/>
<sequence>MPIACAGFRPAISARTEGEPLPAGVTDTELDAHLSQCRDCNRWARHLRALRAATDDLLHRRPRRGVTPPPTPM</sequence>
<evidence type="ECO:0000313" key="2">
    <source>
        <dbReference type="Proteomes" id="UP001403094"/>
    </source>
</evidence>
<protein>
    <recommendedName>
        <fullName evidence="3">Zf-HC2 domain-containing protein</fullName>
    </recommendedName>
</protein>
<keyword evidence="2" id="KW-1185">Reference proteome</keyword>
<dbReference type="EMBL" id="BAAANQ010000008">
    <property type="protein sequence ID" value="GAA2058804.1"/>
    <property type="molecule type" value="Genomic_DNA"/>
</dbReference>
<evidence type="ECO:0000313" key="1">
    <source>
        <dbReference type="EMBL" id="GAA2058804.1"/>
    </source>
</evidence>
<dbReference type="Proteomes" id="UP001403094">
    <property type="component" value="Unassembled WGS sequence"/>
</dbReference>
<evidence type="ECO:0008006" key="3">
    <source>
        <dbReference type="Google" id="ProtNLM"/>
    </source>
</evidence>
<reference evidence="1 2" key="1">
    <citation type="journal article" date="2019" name="Int. J. Syst. Evol. Microbiol.">
        <title>The Global Catalogue of Microorganisms (GCM) 10K type strain sequencing project: providing services to taxonomists for standard genome sequencing and annotation.</title>
        <authorList>
            <consortium name="The Broad Institute Genomics Platform"/>
            <consortium name="The Broad Institute Genome Sequencing Center for Infectious Disease"/>
            <person name="Wu L."/>
            <person name="Ma J."/>
        </authorList>
    </citation>
    <scope>NUCLEOTIDE SEQUENCE [LARGE SCALE GENOMIC DNA]</scope>
    <source>
        <strain evidence="1 2">JCM 14549</strain>
    </source>
</reference>
<accession>A0ABN2VD07</accession>
<name>A0ABN2VD07_9ACTN</name>
<comment type="caution">
    <text evidence="1">The sequence shown here is derived from an EMBL/GenBank/DDBJ whole genome shotgun (WGS) entry which is preliminary data.</text>
</comment>
<gene>
    <name evidence="1" type="ORF">GCM10009757_39190</name>
</gene>